<evidence type="ECO:0000256" key="1">
    <source>
        <dbReference type="SAM" id="MobiDB-lite"/>
    </source>
</evidence>
<organism evidence="5 6">
    <name type="scientific">Streptomyces spiralis</name>
    <dbReference type="NCBI Taxonomy" id="66376"/>
    <lineage>
        <taxon>Bacteria</taxon>
        <taxon>Bacillati</taxon>
        <taxon>Actinomycetota</taxon>
        <taxon>Actinomycetes</taxon>
        <taxon>Kitasatosporales</taxon>
        <taxon>Streptomycetaceae</taxon>
        <taxon>Streptomyces</taxon>
    </lineage>
</organism>
<evidence type="ECO:0000313" key="5">
    <source>
        <dbReference type="EMBL" id="GHF04819.1"/>
    </source>
</evidence>
<dbReference type="AlphaFoldDB" id="A0A919AFA4"/>
<reference evidence="5" key="1">
    <citation type="journal article" date="2014" name="Int. J. Syst. Evol. Microbiol.">
        <title>Complete genome sequence of Corynebacterium casei LMG S-19264T (=DSM 44701T), isolated from a smear-ripened cheese.</title>
        <authorList>
            <consortium name="US DOE Joint Genome Institute (JGI-PGF)"/>
            <person name="Walter F."/>
            <person name="Albersmeier A."/>
            <person name="Kalinowski J."/>
            <person name="Ruckert C."/>
        </authorList>
    </citation>
    <scope>NUCLEOTIDE SEQUENCE</scope>
    <source>
        <strain evidence="5">JCM 3302</strain>
    </source>
</reference>
<evidence type="ECO:0000259" key="4">
    <source>
        <dbReference type="Pfam" id="PF26345"/>
    </source>
</evidence>
<feature type="domain" description="ScoMcrA-like N-terminal head" evidence="4">
    <location>
        <begin position="19"/>
        <end position="103"/>
    </location>
</feature>
<dbReference type="Proteomes" id="UP000641386">
    <property type="component" value="Unassembled WGS sequence"/>
</dbReference>
<dbReference type="InterPro" id="IPR058807">
    <property type="entry name" value="ScoMcrA_N"/>
</dbReference>
<dbReference type="EMBL" id="BNBC01000047">
    <property type="protein sequence ID" value="GHF04819.1"/>
    <property type="molecule type" value="Genomic_DNA"/>
</dbReference>
<feature type="domain" description="HNH nuclease" evidence="2">
    <location>
        <begin position="514"/>
        <end position="568"/>
    </location>
</feature>
<dbReference type="Pfam" id="PF13391">
    <property type="entry name" value="HNH_2"/>
    <property type="match status" value="1"/>
</dbReference>
<gene>
    <name evidence="5" type="ORF">GCM10014715_71290</name>
</gene>
<dbReference type="Pfam" id="PF26345">
    <property type="entry name" value="ScoMcrA_N"/>
    <property type="match status" value="1"/>
</dbReference>
<dbReference type="InterPro" id="IPR003615">
    <property type="entry name" value="HNH_nuc"/>
</dbReference>
<accession>A0A919AFA4</accession>
<name>A0A919AFA4_9ACTN</name>
<feature type="compositionally biased region" description="Low complexity" evidence="1">
    <location>
        <begin position="475"/>
        <end position="486"/>
    </location>
</feature>
<evidence type="ECO:0008006" key="7">
    <source>
        <dbReference type="Google" id="ProtNLM"/>
    </source>
</evidence>
<proteinExistence type="predicted"/>
<feature type="domain" description="ScoMcrA-like DNA sulfur-binding" evidence="3">
    <location>
        <begin position="307"/>
        <end position="457"/>
    </location>
</feature>
<comment type="caution">
    <text evidence="5">The sequence shown here is derived from an EMBL/GenBank/DDBJ whole genome shotgun (WGS) entry which is preliminary data.</text>
</comment>
<keyword evidence="6" id="KW-1185">Reference proteome</keyword>
<reference evidence="5" key="2">
    <citation type="submission" date="2020-09" db="EMBL/GenBank/DDBJ databases">
        <authorList>
            <person name="Sun Q."/>
            <person name="Ohkuma M."/>
        </authorList>
    </citation>
    <scope>NUCLEOTIDE SEQUENCE</scope>
    <source>
        <strain evidence="5">JCM 3302</strain>
    </source>
</reference>
<evidence type="ECO:0000259" key="2">
    <source>
        <dbReference type="Pfam" id="PF13391"/>
    </source>
</evidence>
<evidence type="ECO:0000259" key="3">
    <source>
        <dbReference type="Pfam" id="PF26340"/>
    </source>
</evidence>
<protein>
    <recommendedName>
        <fullName evidence="7">HNH nuclease domain-containing protein</fullName>
    </recommendedName>
</protein>
<sequence length="614" mass="67607">MDQRLSYCPTTLPGMGLGDVTRAGVLAAVDECRRLGRETFLRRHGFGRATTYELVLNGNHYDSKAIAGVAHLYSVGSLLSADDFSGGARTVAHRLHALGFTVTDGTTVADRPAQVPPQLVLQPRGGVRDRGTQNFAKSVRRGIRLADIRDALGEQADALTALYPDGIARLWGSTPTTQTNNEKVRALRNRRVGDDVLFYAENHFIARARILHLFTSRPVAQKVWGSNEDQDTWEHIMALGELEEFPTPVLAAPVLRQLDVPVPLRSLTLRSAEKYSGVAQLLPGRRQLVPPEPRTPLPAASPEFTARGLLDRIGSLNTHRHSESKAPSRHQPLSLLWAVSRIAAGKPRLAPWSCFRAEVSPLLAEFGLPGSKVTPEYPFWHMQRSGLWEVHGIQSDAGPMPQVGIFNRVQPVAGLTHASAELLKDPLTRLEAVAKLCSTYLDDVDQRELLSQVGLAGYTSADGLLDEDENGHGGESAAAERAAGPTARRESTSSRLVRNAAIANQVKELYGHACQVCETRLQYKRRPYSEAAHIRGLGTPHDGPDELSNLLCLCPNHHVLFDGLEIFIDVDGFVRHTHGGDSLGRLNRRTDHQIDEAYLHYHRTLCEFNRITQQ</sequence>
<evidence type="ECO:0000313" key="6">
    <source>
        <dbReference type="Proteomes" id="UP000641386"/>
    </source>
</evidence>
<feature type="region of interest" description="Disordered" evidence="1">
    <location>
        <begin position="464"/>
        <end position="494"/>
    </location>
</feature>
<dbReference type="Pfam" id="PF26340">
    <property type="entry name" value="DNA-SBD_ScoMcrA"/>
    <property type="match status" value="1"/>
</dbReference>
<dbReference type="InterPro" id="IPR058813">
    <property type="entry name" value="DNA-SBD_ScoMcrA"/>
</dbReference>
<dbReference type="CDD" id="cd00085">
    <property type="entry name" value="HNHc"/>
    <property type="match status" value="1"/>
</dbReference>